<feature type="transmembrane region" description="Helical" evidence="1">
    <location>
        <begin position="62"/>
        <end position="83"/>
    </location>
</feature>
<protein>
    <submittedName>
        <fullName evidence="2">Uncharacterized protein</fullName>
    </submittedName>
</protein>
<dbReference type="Proteomes" id="UP000605568">
    <property type="component" value="Unassembled WGS sequence"/>
</dbReference>
<keyword evidence="1" id="KW-0472">Membrane</keyword>
<comment type="caution">
    <text evidence="2">The sequence shown here is derived from an EMBL/GenBank/DDBJ whole genome shotgun (WGS) entry which is preliminary data.</text>
</comment>
<name>A0ABQ3MLA8_9PSEU</name>
<keyword evidence="3" id="KW-1185">Reference proteome</keyword>
<dbReference type="EMBL" id="BNAR01000007">
    <property type="protein sequence ID" value="GHH46455.1"/>
    <property type="molecule type" value="Genomic_DNA"/>
</dbReference>
<evidence type="ECO:0000256" key="1">
    <source>
        <dbReference type="SAM" id="Phobius"/>
    </source>
</evidence>
<keyword evidence="1" id="KW-0812">Transmembrane</keyword>
<reference evidence="3" key="1">
    <citation type="journal article" date="2019" name="Int. J. Syst. Evol. Microbiol.">
        <title>The Global Catalogue of Microorganisms (GCM) 10K type strain sequencing project: providing services to taxonomists for standard genome sequencing and annotation.</title>
        <authorList>
            <consortium name="The Broad Institute Genomics Platform"/>
            <consortium name="The Broad Institute Genome Sequencing Center for Infectious Disease"/>
            <person name="Wu L."/>
            <person name="Ma J."/>
        </authorList>
    </citation>
    <scope>NUCLEOTIDE SEQUENCE [LARGE SCALE GENOMIC DNA]</scope>
    <source>
        <strain evidence="3">CGMCC 4.7367</strain>
    </source>
</reference>
<evidence type="ECO:0000313" key="2">
    <source>
        <dbReference type="EMBL" id="GHH46455.1"/>
    </source>
</evidence>
<proteinExistence type="predicted"/>
<feature type="transmembrane region" description="Helical" evidence="1">
    <location>
        <begin position="20"/>
        <end position="50"/>
    </location>
</feature>
<keyword evidence="1" id="KW-1133">Transmembrane helix</keyword>
<sequence>MWGLAKTIVSLLELLSDLVIAWAIEAAATAAASWTVVGAIAGGAVMVATAMEAISVGDVYKAHGMAWTICTGVACTVAGYLSLLHDMKDHPLSKGTYECLGA</sequence>
<organism evidence="2 3">
    <name type="scientific">Lentzea cavernae</name>
    <dbReference type="NCBI Taxonomy" id="2020703"/>
    <lineage>
        <taxon>Bacteria</taxon>
        <taxon>Bacillati</taxon>
        <taxon>Actinomycetota</taxon>
        <taxon>Actinomycetes</taxon>
        <taxon>Pseudonocardiales</taxon>
        <taxon>Pseudonocardiaceae</taxon>
        <taxon>Lentzea</taxon>
    </lineage>
</organism>
<evidence type="ECO:0000313" key="3">
    <source>
        <dbReference type="Proteomes" id="UP000605568"/>
    </source>
</evidence>
<gene>
    <name evidence="2" type="ORF">GCM10017774_49410</name>
</gene>
<accession>A0ABQ3MLA8</accession>